<dbReference type="GO" id="GO:0004930">
    <property type="term" value="F:G protein-coupled receptor activity"/>
    <property type="evidence" value="ECO:0007669"/>
    <property type="project" value="UniProtKB-KW"/>
</dbReference>
<feature type="transmembrane region" description="Helical" evidence="6">
    <location>
        <begin position="68"/>
        <end position="88"/>
    </location>
</feature>
<dbReference type="GO" id="GO:0016020">
    <property type="term" value="C:membrane"/>
    <property type="evidence" value="ECO:0007669"/>
    <property type="project" value="UniProtKB-SubCell"/>
</dbReference>
<dbReference type="PANTHER" id="PTHR46641">
    <property type="entry name" value="FMRFAMIDE RECEPTOR-RELATED"/>
    <property type="match status" value="1"/>
</dbReference>
<keyword evidence="2 5" id="KW-0812">Transmembrane</keyword>
<dbReference type="AlphaFoldDB" id="A0A1S3H838"/>
<evidence type="ECO:0000256" key="6">
    <source>
        <dbReference type="SAM" id="Phobius"/>
    </source>
</evidence>
<evidence type="ECO:0000313" key="9">
    <source>
        <dbReference type="RefSeq" id="XP_013382163.2"/>
    </source>
</evidence>
<keyword evidence="4 6" id="KW-0472">Membrane</keyword>
<keyword evidence="5 9" id="KW-0675">Receptor</keyword>
<sequence length="311" mass="35630">MVLPAVYPYLRVLEWPSKEEPRIADWAWPIGMAAQTASIWSIVLVAMDRFIAICQPFKARKFRRLSSIKISIGAVVIFSVFFNIPRLFEKRSVVYFNACTNSTETGYRKLILKYPGYRFGYFVVAYTLIDIIIPLAILSYVNTRLIMELRRGAKRRSLKCQNIQREDKTMTKLSVVIVTVFTICQPPSLVTQVLDAAEDHLDANMMVFRQYYVPFSNVMVVLNSSVNFAVCYIFCRGFRRSLAKLLTCGRSADEEPDANRNNYSSEYWTREMLAQKCDHGVAMPLCNRAKSNSNCACTDICFIDDNNITNV</sequence>
<dbReference type="PROSITE" id="PS00237">
    <property type="entry name" value="G_PROTEIN_RECEP_F1_1"/>
    <property type="match status" value="1"/>
</dbReference>
<organism evidence="8 9">
    <name type="scientific">Lingula anatina</name>
    <name type="common">Brachiopod</name>
    <name type="synonym">Lingula unguis</name>
    <dbReference type="NCBI Taxonomy" id="7574"/>
    <lineage>
        <taxon>Eukaryota</taxon>
        <taxon>Metazoa</taxon>
        <taxon>Spiralia</taxon>
        <taxon>Lophotrochozoa</taxon>
        <taxon>Brachiopoda</taxon>
        <taxon>Linguliformea</taxon>
        <taxon>Lingulata</taxon>
        <taxon>Lingulida</taxon>
        <taxon>Linguloidea</taxon>
        <taxon>Lingulidae</taxon>
        <taxon>Lingula</taxon>
    </lineage>
</organism>
<dbReference type="InParanoid" id="A0A1S3H838"/>
<keyword evidence="3 6" id="KW-1133">Transmembrane helix</keyword>
<keyword evidence="5" id="KW-0807">Transducer</keyword>
<evidence type="ECO:0000256" key="3">
    <source>
        <dbReference type="ARBA" id="ARBA00022989"/>
    </source>
</evidence>
<dbReference type="Proteomes" id="UP000085678">
    <property type="component" value="Unplaced"/>
</dbReference>
<dbReference type="KEGG" id="lak:106152962"/>
<comment type="similarity">
    <text evidence="5">Belongs to the G-protein coupled receptor 1 family.</text>
</comment>
<feature type="transmembrane region" description="Helical" evidence="6">
    <location>
        <begin position="119"/>
        <end position="141"/>
    </location>
</feature>
<evidence type="ECO:0000256" key="2">
    <source>
        <dbReference type="ARBA" id="ARBA00022692"/>
    </source>
</evidence>
<dbReference type="InterPro" id="IPR000276">
    <property type="entry name" value="GPCR_Rhodpsn"/>
</dbReference>
<dbReference type="InterPro" id="IPR017452">
    <property type="entry name" value="GPCR_Rhodpsn_7TM"/>
</dbReference>
<dbReference type="PROSITE" id="PS50262">
    <property type="entry name" value="G_PROTEIN_RECEP_F1_2"/>
    <property type="match status" value="1"/>
</dbReference>
<dbReference type="InterPro" id="IPR052954">
    <property type="entry name" value="GPCR-Ligand_Int"/>
</dbReference>
<reference evidence="9" key="1">
    <citation type="submission" date="2025-08" db="UniProtKB">
        <authorList>
            <consortium name="RefSeq"/>
        </authorList>
    </citation>
    <scope>IDENTIFICATION</scope>
    <source>
        <tissue evidence="9">Gonads</tissue>
    </source>
</reference>
<keyword evidence="5" id="KW-0297">G-protein coupled receptor</keyword>
<evidence type="ECO:0000259" key="7">
    <source>
        <dbReference type="PROSITE" id="PS50262"/>
    </source>
</evidence>
<feature type="domain" description="G-protein coupled receptors family 1 profile" evidence="7">
    <location>
        <begin position="1"/>
        <end position="231"/>
    </location>
</feature>
<feature type="transmembrane region" description="Helical" evidence="6">
    <location>
        <begin position="26"/>
        <end position="47"/>
    </location>
</feature>
<gene>
    <name evidence="9" type="primary">LOC106152962</name>
</gene>
<keyword evidence="8" id="KW-1185">Reference proteome</keyword>
<dbReference type="RefSeq" id="XP_013382163.2">
    <property type="nucleotide sequence ID" value="XM_013526709.2"/>
</dbReference>
<evidence type="ECO:0000313" key="8">
    <source>
        <dbReference type="Proteomes" id="UP000085678"/>
    </source>
</evidence>
<feature type="transmembrane region" description="Helical" evidence="6">
    <location>
        <begin position="173"/>
        <end position="194"/>
    </location>
</feature>
<proteinExistence type="inferred from homology"/>
<dbReference type="OrthoDB" id="6238451at2759"/>
<evidence type="ECO:0000256" key="1">
    <source>
        <dbReference type="ARBA" id="ARBA00004370"/>
    </source>
</evidence>
<dbReference type="PANTHER" id="PTHR46641:SF2">
    <property type="entry name" value="FMRFAMIDE RECEPTOR"/>
    <property type="match status" value="1"/>
</dbReference>
<dbReference type="CDD" id="cd14978">
    <property type="entry name" value="7tmA_FMRFamide_R-like"/>
    <property type="match status" value="1"/>
</dbReference>
<accession>A0A1S3H838</accession>
<evidence type="ECO:0000256" key="4">
    <source>
        <dbReference type="ARBA" id="ARBA00023136"/>
    </source>
</evidence>
<comment type="subcellular location">
    <subcellularLocation>
        <location evidence="1">Membrane</location>
    </subcellularLocation>
</comment>
<dbReference type="Pfam" id="PF00001">
    <property type="entry name" value="7tm_1"/>
    <property type="match status" value="1"/>
</dbReference>
<evidence type="ECO:0000256" key="5">
    <source>
        <dbReference type="RuleBase" id="RU000688"/>
    </source>
</evidence>
<dbReference type="Gene3D" id="1.20.1070.10">
    <property type="entry name" value="Rhodopsin 7-helix transmembrane proteins"/>
    <property type="match status" value="1"/>
</dbReference>
<protein>
    <submittedName>
        <fullName evidence="9">FMRFamide receptor</fullName>
    </submittedName>
</protein>
<dbReference type="GeneID" id="106152962"/>
<name>A0A1S3H838_LINAN</name>
<dbReference type="SUPFAM" id="SSF81321">
    <property type="entry name" value="Family A G protein-coupled receptor-like"/>
    <property type="match status" value="1"/>
</dbReference>
<dbReference type="PRINTS" id="PR00237">
    <property type="entry name" value="GPCRRHODOPSN"/>
</dbReference>
<feature type="transmembrane region" description="Helical" evidence="6">
    <location>
        <begin position="214"/>
        <end position="235"/>
    </location>
</feature>